<gene>
    <name evidence="6" type="ORF">WMW72_25860</name>
</gene>
<dbReference type="EC" id="5.4.99.-" evidence="3"/>
<evidence type="ECO:0000256" key="2">
    <source>
        <dbReference type="ARBA" id="ARBA00010876"/>
    </source>
</evidence>
<dbReference type="InterPro" id="IPR050188">
    <property type="entry name" value="RluA_PseudoU_synthase"/>
</dbReference>
<dbReference type="RefSeq" id="WP_341418471.1">
    <property type="nucleotide sequence ID" value="NZ_JBBPCC010000020.1"/>
</dbReference>
<dbReference type="InterPro" id="IPR006145">
    <property type="entry name" value="PsdUridine_synth_RsuA/RluA"/>
</dbReference>
<proteinExistence type="inferred from homology"/>
<evidence type="ECO:0000256" key="1">
    <source>
        <dbReference type="ARBA" id="ARBA00000073"/>
    </source>
</evidence>
<dbReference type="Pfam" id="PF00849">
    <property type="entry name" value="PseudoU_synth_2"/>
    <property type="match status" value="1"/>
</dbReference>
<feature type="compositionally biased region" description="Basic residues" evidence="4">
    <location>
        <begin position="185"/>
        <end position="194"/>
    </location>
</feature>
<keyword evidence="7" id="KW-1185">Reference proteome</keyword>
<evidence type="ECO:0000256" key="3">
    <source>
        <dbReference type="RuleBase" id="RU362028"/>
    </source>
</evidence>
<comment type="similarity">
    <text evidence="2 3">Belongs to the pseudouridine synthase RluA family.</text>
</comment>
<evidence type="ECO:0000313" key="7">
    <source>
        <dbReference type="Proteomes" id="UP001469365"/>
    </source>
</evidence>
<dbReference type="NCBIfam" id="TIGR00005">
    <property type="entry name" value="rluA_subfam"/>
    <property type="match status" value="1"/>
</dbReference>
<comment type="function">
    <text evidence="3">Responsible for synthesis of pseudouridine from uracil.</text>
</comment>
<name>A0ABU9DRK4_9BACL</name>
<dbReference type="PANTHER" id="PTHR21600:SF71">
    <property type="entry name" value="PSEUDOURIDINE SYNTHASE"/>
    <property type="match status" value="1"/>
</dbReference>
<comment type="caution">
    <text evidence="6">The sequence shown here is derived from an EMBL/GenBank/DDBJ whole genome shotgun (WGS) entry which is preliminary data.</text>
</comment>
<sequence>MNWERKGEWLELKHSSELEGREQALELAAALIGDKWSKTLLHSEGMLWNGSRLRLHLFPQESGEHSSNEAEAAEQVELLYEDDFCLVAGKPAGMKVHPTEPGESGSLSQTLSLLLEREGRPCRPRHIHRLDADTTGPVLFAKYAWVQSKLDVWMSEKRIDRTYVAFVQGQVVRPKGRLDGSIGRDRHHPTRRRVSPTGDRAVTRYERLQTFKGATLVRLTLETGRTHQIRVHLSHLGHPLLGDTLYGGPADPIGRQALHGERLTFPHPLTGERIGVEAPWPMDLKALQTRLQK</sequence>
<evidence type="ECO:0000256" key="4">
    <source>
        <dbReference type="SAM" id="MobiDB-lite"/>
    </source>
</evidence>
<dbReference type="CDD" id="cd02869">
    <property type="entry name" value="PseudoU_synth_RluA_like"/>
    <property type="match status" value="1"/>
</dbReference>
<protein>
    <recommendedName>
        <fullName evidence="3">Pseudouridine synthase</fullName>
        <ecNumber evidence="3">5.4.99.-</ecNumber>
    </recommendedName>
</protein>
<dbReference type="Gene3D" id="3.30.2350.10">
    <property type="entry name" value="Pseudouridine synthase"/>
    <property type="match status" value="1"/>
</dbReference>
<comment type="catalytic activity">
    <reaction evidence="1 3">
        <text>a uridine in RNA = a pseudouridine in RNA</text>
        <dbReference type="Rhea" id="RHEA:48348"/>
        <dbReference type="Rhea" id="RHEA-COMP:12068"/>
        <dbReference type="Rhea" id="RHEA-COMP:12069"/>
        <dbReference type="ChEBI" id="CHEBI:65314"/>
        <dbReference type="ChEBI" id="CHEBI:65315"/>
    </reaction>
</comment>
<evidence type="ECO:0000313" key="6">
    <source>
        <dbReference type="EMBL" id="MEK8131339.1"/>
    </source>
</evidence>
<dbReference type="GO" id="GO:0016853">
    <property type="term" value="F:isomerase activity"/>
    <property type="evidence" value="ECO:0007669"/>
    <property type="project" value="UniProtKB-KW"/>
</dbReference>
<dbReference type="SUPFAM" id="SSF55120">
    <property type="entry name" value="Pseudouridine synthase"/>
    <property type="match status" value="1"/>
</dbReference>
<reference evidence="6 7" key="1">
    <citation type="submission" date="2024-04" db="EMBL/GenBank/DDBJ databases">
        <title>draft genome sequnece of Paenibacillus filicis.</title>
        <authorList>
            <person name="Kim D.-U."/>
        </authorList>
    </citation>
    <scope>NUCLEOTIDE SEQUENCE [LARGE SCALE GENOMIC DNA]</scope>
    <source>
        <strain evidence="6 7">KACC14197</strain>
    </source>
</reference>
<feature type="domain" description="Pseudouridine synthase RsuA/RluA-like" evidence="5">
    <location>
        <begin position="86"/>
        <end position="235"/>
    </location>
</feature>
<dbReference type="InterPro" id="IPR020103">
    <property type="entry name" value="PsdUridine_synth_cat_dom_sf"/>
</dbReference>
<dbReference type="InterPro" id="IPR006225">
    <property type="entry name" value="PsdUridine_synth_RluC/D"/>
</dbReference>
<dbReference type="EMBL" id="JBBPCC010000020">
    <property type="protein sequence ID" value="MEK8131339.1"/>
    <property type="molecule type" value="Genomic_DNA"/>
</dbReference>
<dbReference type="PANTHER" id="PTHR21600">
    <property type="entry name" value="MITOCHONDRIAL RNA PSEUDOURIDINE SYNTHASE"/>
    <property type="match status" value="1"/>
</dbReference>
<keyword evidence="3 6" id="KW-0413">Isomerase</keyword>
<dbReference type="Proteomes" id="UP001469365">
    <property type="component" value="Unassembled WGS sequence"/>
</dbReference>
<accession>A0ABU9DRK4</accession>
<organism evidence="6 7">
    <name type="scientific">Paenibacillus filicis</name>
    <dbReference type="NCBI Taxonomy" id="669464"/>
    <lineage>
        <taxon>Bacteria</taxon>
        <taxon>Bacillati</taxon>
        <taxon>Bacillota</taxon>
        <taxon>Bacilli</taxon>
        <taxon>Bacillales</taxon>
        <taxon>Paenibacillaceae</taxon>
        <taxon>Paenibacillus</taxon>
    </lineage>
</organism>
<feature type="region of interest" description="Disordered" evidence="4">
    <location>
        <begin position="177"/>
        <end position="197"/>
    </location>
</feature>
<evidence type="ECO:0000259" key="5">
    <source>
        <dbReference type="Pfam" id="PF00849"/>
    </source>
</evidence>